<keyword evidence="8" id="KW-1185">Reference proteome</keyword>
<dbReference type="InterPro" id="IPR011610">
    <property type="entry name" value="SAM_mthyl_Trfase_ML2640-like"/>
</dbReference>
<dbReference type="SUPFAM" id="SSF53335">
    <property type="entry name" value="S-adenosyl-L-methionine-dependent methyltransferases"/>
    <property type="match status" value="1"/>
</dbReference>
<dbReference type="PANTHER" id="PTHR43619:SF2">
    <property type="entry name" value="S-ADENOSYL-L-METHIONINE-DEPENDENT METHYLTRANSFERASES SUPERFAMILY PROTEIN"/>
    <property type="match status" value="1"/>
</dbReference>
<accession>A0ABV8Q743</accession>
<dbReference type="RefSeq" id="WP_390229306.1">
    <property type="nucleotide sequence ID" value="NZ_JBHSCN010000005.1"/>
</dbReference>
<reference evidence="8" key="1">
    <citation type="journal article" date="2019" name="Int. J. Syst. Evol. Microbiol.">
        <title>The Global Catalogue of Microorganisms (GCM) 10K type strain sequencing project: providing services to taxonomists for standard genome sequencing and annotation.</title>
        <authorList>
            <consortium name="The Broad Institute Genomics Platform"/>
            <consortium name="The Broad Institute Genome Sequencing Center for Infectious Disease"/>
            <person name="Wu L."/>
            <person name="Ma J."/>
        </authorList>
    </citation>
    <scope>NUCLEOTIDE SEQUENCE [LARGE SCALE GENOMIC DNA]</scope>
    <source>
        <strain evidence="8">CGMCC 1.10363</strain>
    </source>
</reference>
<protein>
    <recommendedName>
        <fullName evidence="6">S-adenosyl-L-methionine-dependent methyltransferase</fullName>
        <ecNumber evidence="6">2.1.1.-</ecNumber>
    </recommendedName>
</protein>
<evidence type="ECO:0000256" key="2">
    <source>
        <dbReference type="ARBA" id="ARBA00008138"/>
    </source>
</evidence>
<name>A0ABV8Q743_9MICO</name>
<dbReference type="InterPro" id="IPR029063">
    <property type="entry name" value="SAM-dependent_MTases_sf"/>
</dbReference>
<evidence type="ECO:0000256" key="3">
    <source>
        <dbReference type="ARBA" id="ARBA00022603"/>
    </source>
</evidence>
<organism evidence="7 8">
    <name type="scientific">Gryllotalpicola reticulitermitis</name>
    <dbReference type="NCBI Taxonomy" id="1184153"/>
    <lineage>
        <taxon>Bacteria</taxon>
        <taxon>Bacillati</taxon>
        <taxon>Actinomycetota</taxon>
        <taxon>Actinomycetes</taxon>
        <taxon>Micrococcales</taxon>
        <taxon>Microbacteriaceae</taxon>
        <taxon>Gryllotalpicola</taxon>
    </lineage>
</organism>
<dbReference type="GO" id="GO:0008168">
    <property type="term" value="F:methyltransferase activity"/>
    <property type="evidence" value="ECO:0007669"/>
    <property type="project" value="UniProtKB-KW"/>
</dbReference>
<proteinExistence type="inferred from homology"/>
<dbReference type="GO" id="GO:0032259">
    <property type="term" value="P:methylation"/>
    <property type="evidence" value="ECO:0007669"/>
    <property type="project" value="UniProtKB-KW"/>
</dbReference>
<evidence type="ECO:0000256" key="1">
    <source>
        <dbReference type="ARBA" id="ARBA00003907"/>
    </source>
</evidence>
<comment type="function">
    <text evidence="1 6">Exhibits S-adenosyl-L-methionine-dependent methyltransferase activity.</text>
</comment>
<evidence type="ECO:0000256" key="5">
    <source>
        <dbReference type="ARBA" id="ARBA00022691"/>
    </source>
</evidence>
<sequence length="265" mass="28623">MTAETDAIAVVRRSLALCRAGKDRPHTADGDANSQELINQEWKPVDPDGESMDLGILLTMTGPRIEFFDEQVLNAIAGGITQVVICGAGFDDRALRFRTPGLRFFDLDLPEVSAEKARRLRSGGADTSRLTLVPIDFRTDDVAAALDVAGHDASQPTLFLAEHLFVFLTKRDVIALLAGLHRRAAAGSRLAATLESHAAGLDSDTVIAEFNREFFGDIVAMPSIYSRSTFLTLFVDAGWAVEAPDVVRGVPHTDVIDTEFVSAIA</sequence>
<keyword evidence="3 6" id="KW-0489">Methyltransferase</keyword>
<dbReference type="EC" id="2.1.1.-" evidence="6"/>
<keyword evidence="5 6" id="KW-0949">S-adenosyl-L-methionine</keyword>
<dbReference type="Proteomes" id="UP001595900">
    <property type="component" value="Unassembled WGS sequence"/>
</dbReference>
<gene>
    <name evidence="7" type="ORF">ACFOYW_12485</name>
</gene>
<dbReference type="Gene3D" id="3.40.50.150">
    <property type="entry name" value="Vaccinia Virus protein VP39"/>
    <property type="match status" value="1"/>
</dbReference>
<keyword evidence="4" id="KW-0808">Transferase</keyword>
<comment type="caution">
    <text evidence="7">The sequence shown here is derived from an EMBL/GenBank/DDBJ whole genome shotgun (WGS) entry which is preliminary data.</text>
</comment>
<evidence type="ECO:0000256" key="6">
    <source>
        <dbReference type="RuleBase" id="RU362030"/>
    </source>
</evidence>
<dbReference type="PANTHER" id="PTHR43619">
    <property type="entry name" value="S-ADENOSYL-L-METHIONINE-DEPENDENT METHYLTRANSFERASE YKTD-RELATED"/>
    <property type="match status" value="1"/>
</dbReference>
<evidence type="ECO:0000256" key="4">
    <source>
        <dbReference type="ARBA" id="ARBA00022679"/>
    </source>
</evidence>
<evidence type="ECO:0000313" key="7">
    <source>
        <dbReference type="EMBL" id="MFC4244192.1"/>
    </source>
</evidence>
<dbReference type="NCBIfam" id="TIGR00027">
    <property type="entry name" value="mthyl_TIGR00027"/>
    <property type="match status" value="1"/>
</dbReference>
<dbReference type="InterPro" id="IPR007213">
    <property type="entry name" value="Ppm1/Ppm2/Tcmp"/>
</dbReference>
<dbReference type="Pfam" id="PF04072">
    <property type="entry name" value="LCM"/>
    <property type="match status" value="1"/>
</dbReference>
<evidence type="ECO:0000313" key="8">
    <source>
        <dbReference type="Proteomes" id="UP001595900"/>
    </source>
</evidence>
<comment type="similarity">
    <text evidence="2 6">Belongs to the UPF0677 family.</text>
</comment>
<dbReference type="EMBL" id="JBHSCN010000005">
    <property type="protein sequence ID" value="MFC4244192.1"/>
    <property type="molecule type" value="Genomic_DNA"/>
</dbReference>